<dbReference type="EMBL" id="JANDBC010000002">
    <property type="protein sequence ID" value="MCP9292354.1"/>
    <property type="molecule type" value="Genomic_DNA"/>
</dbReference>
<proteinExistence type="predicted"/>
<gene>
    <name evidence="2" type="ORF">NM125_12270</name>
</gene>
<keyword evidence="1" id="KW-0472">Membrane</keyword>
<keyword evidence="1" id="KW-0812">Transmembrane</keyword>
<dbReference type="RefSeq" id="WP_255135236.1">
    <property type="nucleotide sequence ID" value="NZ_JANDBC010000002.1"/>
</dbReference>
<feature type="transmembrane region" description="Helical" evidence="1">
    <location>
        <begin position="92"/>
        <end position="110"/>
    </location>
</feature>
<protein>
    <submittedName>
        <fullName evidence="2">Uncharacterized protein</fullName>
    </submittedName>
</protein>
<reference evidence="2" key="1">
    <citation type="submission" date="2022-06" db="EMBL/GenBank/DDBJ databases">
        <title>Gracilimonas sp. CAU 1638 isolated from sea sediment.</title>
        <authorList>
            <person name="Kim W."/>
        </authorList>
    </citation>
    <scope>NUCLEOTIDE SEQUENCE</scope>
    <source>
        <strain evidence="2">CAU 1638</strain>
    </source>
</reference>
<feature type="transmembrane region" description="Helical" evidence="1">
    <location>
        <begin position="117"/>
        <end position="141"/>
    </location>
</feature>
<accession>A0A9X2L4W0</accession>
<feature type="transmembrane region" description="Helical" evidence="1">
    <location>
        <begin position="147"/>
        <end position="170"/>
    </location>
</feature>
<evidence type="ECO:0000313" key="3">
    <source>
        <dbReference type="Proteomes" id="UP001139125"/>
    </source>
</evidence>
<dbReference type="AlphaFoldDB" id="A0A9X2L4W0"/>
<sequence>MENFKRGRFEWQMLELPDGITTSNGNWYHITRDGIEKYVPGLLKEKPLEQIIQEADAWVKSSNGLALMLYFILVYATVDALWAFIISLGVYFLWYFNTGVFVNVISTPIARLLNKDGFIYTVSGVFLIGISLNDLIAGVGISVEFNALWYGLGLFFLFKVGLLSLLIQFVRNKFFDKPKVPKPDRVLNMLLIRYGMKHGILTGKIEDMEKELIRIANYHKGKKS</sequence>
<comment type="caution">
    <text evidence="2">The sequence shown here is derived from an EMBL/GenBank/DDBJ whole genome shotgun (WGS) entry which is preliminary data.</text>
</comment>
<organism evidence="2 3">
    <name type="scientific">Gracilimonas sediminicola</name>
    <dbReference type="NCBI Taxonomy" id="2952158"/>
    <lineage>
        <taxon>Bacteria</taxon>
        <taxon>Pseudomonadati</taxon>
        <taxon>Balneolota</taxon>
        <taxon>Balneolia</taxon>
        <taxon>Balneolales</taxon>
        <taxon>Balneolaceae</taxon>
        <taxon>Gracilimonas</taxon>
    </lineage>
</organism>
<evidence type="ECO:0000256" key="1">
    <source>
        <dbReference type="SAM" id="Phobius"/>
    </source>
</evidence>
<keyword evidence="1" id="KW-1133">Transmembrane helix</keyword>
<name>A0A9X2L4W0_9BACT</name>
<keyword evidence="3" id="KW-1185">Reference proteome</keyword>
<dbReference type="Proteomes" id="UP001139125">
    <property type="component" value="Unassembled WGS sequence"/>
</dbReference>
<evidence type="ECO:0000313" key="2">
    <source>
        <dbReference type="EMBL" id="MCP9292354.1"/>
    </source>
</evidence>
<feature type="transmembrane region" description="Helical" evidence="1">
    <location>
        <begin position="67"/>
        <end position="86"/>
    </location>
</feature>